<dbReference type="InterPro" id="IPR001792">
    <property type="entry name" value="Acylphosphatase-like_dom"/>
</dbReference>
<comment type="similarity">
    <text evidence="1 6">Belongs to the acylphosphatase family.</text>
</comment>
<protein>
    <recommendedName>
        <fullName evidence="3 5">acylphosphatase</fullName>
        <ecNumber evidence="2 5">3.6.1.7</ecNumber>
    </recommendedName>
</protein>
<sequence length="94" mass="9995">MSSIRATALVSGRVQGVGFRAWVGRVAEPLGLSGHAKNLPDGRVEVVAEGERAGVEKLLRLLGEEPTGTRRPGRVSEVAVEYGDARGEAGFRRL</sequence>
<feature type="active site" evidence="5">
    <location>
        <position position="20"/>
    </location>
</feature>
<dbReference type="PROSITE" id="PS00150">
    <property type="entry name" value="ACYLPHOSPHATASE_1"/>
    <property type="match status" value="1"/>
</dbReference>
<dbReference type="Gene3D" id="3.30.70.100">
    <property type="match status" value="1"/>
</dbReference>
<feature type="domain" description="Acylphosphatase-like" evidence="7">
    <location>
        <begin position="5"/>
        <end position="94"/>
    </location>
</feature>
<evidence type="ECO:0000256" key="1">
    <source>
        <dbReference type="ARBA" id="ARBA00005614"/>
    </source>
</evidence>
<dbReference type="GO" id="GO:0003998">
    <property type="term" value="F:acylphosphatase activity"/>
    <property type="evidence" value="ECO:0007669"/>
    <property type="project" value="UniProtKB-EC"/>
</dbReference>
<evidence type="ECO:0000259" key="7">
    <source>
        <dbReference type="PROSITE" id="PS51160"/>
    </source>
</evidence>
<feature type="active site" evidence="5">
    <location>
        <position position="38"/>
    </location>
</feature>
<dbReference type="Proteomes" id="UP001180840">
    <property type="component" value="Unassembled WGS sequence"/>
</dbReference>
<dbReference type="SUPFAM" id="SSF54975">
    <property type="entry name" value="Acylphosphatase/BLUF domain-like"/>
    <property type="match status" value="1"/>
</dbReference>
<dbReference type="InterPro" id="IPR017968">
    <property type="entry name" value="Acylphosphatase_CS"/>
</dbReference>
<keyword evidence="5 8" id="KW-0378">Hydrolase</keyword>
<dbReference type="EC" id="3.6.1.7" evidence="2 5"/>
<evidence type="ECO:0000256" key="6">
    <source>
        <dbReference type="RuleBase" id="RU004168"/>
    </source>
</evidence>
<name>A0ABU1ZXZ4_9CORY</name>
<dbReference type="InterPro" id="IPR036046">
    <property type="entry name" value="Acylphosphatase-like_dom_sf"/>
</dbReference>
<keyword evidence="9" id="KW-1185">Reference proteome</keyword>
<proteinExistence type="inferred from homology"/>
<evidence type="ECO:0000256" key="5">
    <source>
        <dbReference type="PROSITE-ProRule" id="PRU00520"/>
    </source>
</evidence>
<dbReference type="PANTHER" id="PTHR47268">
    <property type="entry name" value="ACYLPHOSPHATASE"/>
    <property type="match status" value="1"/>
</dbReference>
<comment type="caution">
    <text evidence="8">The sequence shown here is derived from an EMBL/GenBank/DDBJ whole genome shotgun (WGS) entry which is preliminary data.</text>
</comment>
<evidence type="ECO:0000256" key="2">
    <source>
        <dbReference type="ARBA" id="ARBA00012150"/>
    </source>
</evidence>
<dbReference type="PANTHER" id="PTHR47268:SF4">
    <property type="entry name" value="ACYLPHOSPHATASE"/>
    <property type="match status" value="1"/>
</dbReference>
<dbReference type="PROSITE" id="PS51160">
    <property type="entry name" value="ACYLPHOSPHATASE_3"/>
    <property type="match status" value="1"/>
</dbReference>
<evidence type="ECO:0000256" key="3">
    <source>
        <dbReference type="ARBA" id="ARBA00015991"/>
    </source>
</evidence>
<dbReference type="InterPro" id="IPR020456">
    <property type="entry name" value="Acylphosphatase"/>
</dbReference>
<organism evidence="8 9">
    <name type="scientific">Corynebacterium guangdongense</name>
    <dbReference type="NCBI Taxonomy" id="1783348"/>
    <lineage>
        <taxon>Bacteria</taxon>
        <taxon>Bacillati</taxon>
        <taxon>Actinomycetota</taxon>
        <taxon>Actinomycetes</taxon>
        <taxon>Mycobacteriales</taxon>
        <taxon>Corynebacteriaceae</taxon>
        <taxon>Corynebacterium</taxon>
    </lineage>
</organism>
<accession>A0ABU1ZXZ4</accession>
<evidence type="ECO:0000313" key="9">
    <source>
        <dbReference type="Proteomes" id="UP001180840"/>
    </source>
</evidence>
<reference evidence="8" key="1">
    <citation type="submission" date="2023-07" db="EMBL/GenBank/DDBJ databases">
        <title>Sequencing the genomes of 1000 actinobacteria strains.</title>
        <authorList>
            <person name="Klenk H.-P."/>
        </authorList>
    </citation>
    <scope>NUCLEOTIDE SEQUENCE</scope>
    <source>
        <strain evidence="8">DSM 107476</strain>
    </source>
</reference>
<evidence type="ECO:0000256" key="4">
    <source>
        <dbReference type="ARBA" id="ARBA00047645"/>
    </source>
</evidence>
<dbReference type="EMBL" id="JAVDXZ010000001">
    <property type="protein sequence ID" value="MDR7329645.1"/>
    <property type="molecule type" value="Genomic_DNA"/>
</dbReference>
<evidence type="ECO:0000313" key="8">
    <source>
        <dbReference type="EMBL" id="MDR7329645.1"/>
    </source>
</evidence>
<dbReference type="Pfam" id="PF00708">
    <property type="entry name" value="Acylphosphatase"/>
    <property type="match status" value="1"/>
</dbReference>
<comment type="catalytic activity">
    <reaction evidence="4 5">
        <text>an acyl phosphate + H2O = a carboxylate + phosphate + H(+)</text>
        <dbReference type="Rhea" id="RHEA:14965"/>
        <dbReference type="ChEBI" id="CHEBI:15377"/>
        <dbReference type="ChEBI" id="CHEBI:15378"/>
        <dbReference type="ChEBI" id="CHEBI:29067"/>
        <dbReference type="ChEBI" id="CHEBI:43474"/>
        <dbReference type="ChEBI" id="CHEBI:59918"/>
        <dbReference type="EC" id="3.6.1.7"/>
    </reaction>
</comment>
<dbReference type="RefSeq" id="WP_290194606.1">
    <property type="nucleotide sequence ID" value="NZ_CP047654.1"/>
</dbReference>
<gene>
    <name evidence="8" type="ORF">J2S39_001321</name>
</gene>